<evidence type="ECO:0000256" key="1">
    <source>
        <dbReference type="SAM" id="SignalP"/>
    </source>
</evidence>
<sequence>MPALTRAVFLGLQAAALVSLVGPAGTPTAALAKPIPFPAPMMPHLADYAAQPPVRGNLSTVPSSQNLALAKRLSEAVVSHTPSQSSALTPREDDTSILNNINILSTVYNGMSGHSTAISDLASRASAGDADDSFSELALSHFTAYKEGLLQFNTVLVQLAADKGLANYDNTNGLETLLKDMVNMTKYALNDLDALVANIPAVGPLLAPVMYEVKCILDEVLDAVENLTDAILNVLQPLLEPLIGQYAAAVCNLGLEIGSLCLML</sequence>
<evidence type="ECO:0008006" key="4">
    <source>
        <dbReference type="Google" id="ProtNLM"/>
    </source>
</evidence>
<comment type="caution">
    <text evidence="2">The sequence shown here is derived from an EMBL/GenBank/DDBJ whole genome shotgun (WGS) entry which is preliminary data.</text>
</comment>
<dbReference type="OMA" id="MVHHSEN"/>
<dbReference type="HOGENOM" id="CLU_090701_0_0_1"/>
<accession>A0A060SH37</accession>
<dbReference type="EMBL" id="CCBP010000103">
    <property type="protein sequence ID" value="CDO71559.1"/>
    <property type="molecule type" value="Genomic_DNA"/>
</dbReference>
<evidence type="ECO:0000313" key="3">
    <source>
        <dbReference type="Proteomes" id="UP000029665"/>
    </source>
</evidence>
<protein>
    <recommendedName>
        <fullName evidence="4">Secreted protein</fullName>
    </recommendedName>
</protein>
<evidence type="ECO:0000313" key="2">
    <source>
        <dbReference type="EMBL" id="CDO71559.1"/>
    </source>
</evidence>
<dbReference type="Proteomes" id="UP000029665">
    <property type="component" value="Unassembled WGS sequence"/>
</dbReference>
<dbReference type="OrthoDB" id="2497682at2759"/>
<dbReference type="PROSITE" id="PS51318">
    <property type="entry name" value="TAT"/>
    <property type="match status" value="1"/>
</dbReference>
<gene>
    <name evidence="2" type="ORF">BN946_scf184911.g29</name>
</gene>
<dbReference type="InterPro" id="IPR006311">
    <property type="entry name" value="TAT_signal"/>
</dbReference>
<organism evidence="2 3">
    <name type="scientific">Pycnoporus cinnabarinus</name>
    <name type="common">Cinnabar-red polypore</name>
    <name type="synonym">Trametes cinnabarina</name>
    <dbReference type="NCBI Taxonomy" id="5643"/>
    <lineage>
        <taxon>Eukaryota</taxon>
        <taxon>Fungi</taxon>
        <taxon>Dikarya</taxon>
        <taxon>Basidiomycota</taxon>
        <taxon>Agaricomycotina</taxon>
        <taxon>Agaricomycetes</taxon>
        <taxon>Polyporales</taxon>
        <taxon>Polyporaceae</taxon>
        <taxon>Trametes</taxon>
    </lineage>
</organism>
<proteinExistence type="predicted"/>
<keyword evidence="3" id="KW-1185">Reference proteome</keyword>
<dbReference type="AlphaFoldDB" id="A0A060SH37"/>
<name>A0A060SH37_PYCCI</name>
<feature type="signal peptide" evidence="1">
    <location>
        <begin position="1"/>
        <end position="32"/>
    </location>
</feature>
<feature type="chain" id="PRO_5001587439" description="Secreted protein" evidence="1">
    <location>
        <begin position="33"/>
        <end position="264"/>
    </location>
</feature>
<reference evidence="2" key="1">
    <citation type="submission" date="2014-01" db="EMBL/GenBank/DDBJ databases">
        <title>The genome of the white-rot fungus Pycnoporus cinnabarinus: a basidiomycete model with a versatile arsenal for lignocellulosic biomass breakdown.</title>
        <authorList>
            <person name="Levasseur A."/>
            <person name="Lomascolo A."/>
            <person name="Ruiz-Duenas F.J."/>
            <person name="Uzan E."/>
            <person name="Piumi F."/>
            <person name="Kues U."/>
            <person name="Ram A.F.J."/>
            <person name="Murat C."/>
            <person name="Haon M."/>
            <person name="Benoit I."/>
            <person name="Arfi Y."/>
            <person name="Chevret D."/>
            <person name="Drula E."/>
            <person name="Kwon M.J."/>
            <person name="Gouret P."/>
            <person name="Lesage-Meessen L."/>
            <person name="Lombard V."/>
            <person name="Mariette J."/>
            <person name="Noirot C."/>
            <person name="Park J."/>
            <person name="Patyshakuliyeva A."/>
            <person name="Wieneger R.A.B."/>
            <person name="Wosten H.A.B."/>
            <person name="Martin F."/>
            <person name="Coutinho P.M."/>
            <person name="de Vries R."/>
            <person name="Martinez A.T."/>
            <person name="Klopp C."/>
            <person name="Pontarotti P."/>
            <person name="Henrissat B."/>
            <person name="Record E."/>
        </authorList>
    </citation>
    <scope>NUCLEOTIDE SEQUENCE [LARGE SCALE GENOMIC DNA]</scope>
    <source>
        <strain evidence="2">BRFM137</strain>
    </source>
</reference>
<keyword evidence="1" id="KW-0732">Signal</keyword>